<proteinExistence type="predicted"/>
<dbReference type="PANTHER" id="PTHR34466">
    <property type="entry name" value="OS11G0129800 PROTEIN"/>
    <property type="match status" value="1"/>
</dbReference>
<feature type="compositionally biased region" description="Basic and acidic residues" evidence="2">
    <location>
        <begin position="50"/>
        <end position="60"/>
    </location>
</feature>
<gene>
    <name evidence="3" type="ORF">CASFOL_000735</name>
</gene>
<name>A0ABD3EPC9_9LAMI</name>
<sequence>MASSAFKSTTKRASIGGSSSDDTIRRSIRRSRSLSRLSNPIALEPETETDYDKNAPRDKFVNTTRGSATMSFPEISLDDLALELFSSSSMNDNESDGVVVERKEREGRSVSRRGEVGRWASDTASSRRKGRSVSRTRGDVVPNGSASGVKNVISSDAGSRRRRSLSVAARTRGDVSSSAASGAKNIISSETSSRRRRSLSVAKFQISDSESEVDHSRKLSNHVVKAPFNGNCQMSSAQKSTASSTRRLGRSQSHKDFSLLHDGYSSQSSALTDEESKDFHFGKNGFEKIIRAVHSQKAEHPIKDVADGGLYEAMRKELRSAVQEIRTELHQTMGRNQTALANGDFLRSDHDFSRITDNYATKLEQLEKHKQDLLTEMLLEEQRGQEVSKMVKELPCSRTSAVAEKKPSRVRKKSRDRSGVSTKLIEEAERYFEDFICNIEDTDISSFDGERSDGSSTLGGKMKEIDATIRDTETYKTHTGFTSHPTVEMDGVIFPWLQWGTSPDGKNKAQSLVTPKPIQRNSEKDMVSLSESSSHYISSHGSWSPGLFDSPLVAKRENACKTTQVTDDCISSRIDMDEYLKLRNNEELLFEMYRQRNKINSGGMLLCTGAGFY</sequence>
<comment type="caution">
    <text evidence="3">The sequence shown here is derived from an EMBL/GenBank/DDBJ whole genome shotgun (WGS) entry which is preliminary data.</text>
</comment>
<keyword evidence="4" id="KW-1185">Reference proteome</keyword>
<organism evidence="3 4">
    <name type="scientific">Castilleja foliolosa</name>
    <dbReference type="NCBI Taxonomy" id="1961234"/>
    <lineage>
        <taxon>Eukaryota</taxon>
        <taxon>Viridiplantae</taxon>
        <taxon>Streptophyta</taxon>
        <taxon>Embryophyta</taxon>
        <taxon>Tracheophyta</taxon>
        <taxon>Spermatophyta</taxon>
        <taxon>Magnoliopsida</taxon>
        <taxon>eudicotyledons</taxon>
        <taxon>Gunneridae</taxon>
        <taxon>Pentapetalae</taxon>
        <taxon>asterids</taxon>
        <taxon>lamiids</taxon>
        <taxon>Lamiales</taxon>
        <taxon>Orobanchaceae</taxon>
        <taxon>Pedicularideae</taxon>
        <taxon>Castillejinae</taxon>
        <taxon>Castilleja</taxon>
    </lineage>
</organism>
<evidence type="ECO:0000256" key="1">
    <source>
        <dbReference type="SAM" id="Coils"/>
    </source>
</evidence>
<dbReference type="PANTHER" id="PTHR34466:SF1">
    <property type="entry name" value="OS06G0609800 PROTEIN"/>
    <property type="match status" value="1"/>
</dbReference>
<dbReference type="EMBL" id="JAVIJP010000002">
    <property type="protein sequence ID" value="KAL3654949.1"/>
    <property type="molecule type" value="Genomic_DNA"/>
</dbReference>
<keyword evidence="1" id="KW-0175">Coiled coil</keyword>
<dbReference type="AlphaFoldDB" id="A0ABD3EPC9"/>
<feature type="compositionally biased region" description="Polar residues" evidence="2">
    <location>
        <begin position="1"/>
        <end position="12"/>
    </location>
</feature>
<evidence type="ECO:0000313" key="3">
    <source>
        <dbReference type="EMBL" id="KAL3654949.1"/>
    </source>
</evidence>
<feature type="region of interest" description="Disordered" evidence="2">
    <location>
        <begin position="227"/>
        <end position="256"/>
    </location>
</feature>
<reference evidence="4" key="1">
    <citation type="journal article" date="2024" name="IScience">
        <title>Strigolactones Initiate the Formation of Haustorium-like Structures in Castilleja.</title>
        <authorList>
            <person name="Buerger M."/>
            <person name="Peterson D."/>
            <person name="Chory J."/>
        </authorList>
    </citation>
    <scope>NUCLEOTIDE SEQUENCE [LARGE SCALE GENOMIC DNA]</scope>
</reference>
<feature type="region of interest" description="Disordered" evidence="2">
    <location>
        <begin position="1"/>
        <end position="62"/>
    </location>
</feature>
<feature type="region of interest" description="Disordered" evidence="2">
    <location>
        <begin position="91"/>
        <end position="194"/>
    </location>
</feature>
<feature type="compositionally biased region" description="Polar residues" evidence="2">
    <location>
        <begin position="144"/>
        <end position="156"/>
    </location>
</feature>
<feature type="coiled-coil region" evidence="1">
    <location>
        <begin position="356"/>
        <end position="383"/>
    </location>
</feature>
<accession>A0ABD3EPC9</accession>
<feature type="compositionally biased region" description="Basic and acidic residues" evidence="2">
    <location>
        <begin position="99"/>
        <end position="116"/>
    </location>
</feature>
<protein>
    <submittedName>
        <fullName evidence="3">Uncharacterized protein</fullName>
    </submittedName>
</protein>
<evidence type="ECO:0000256" key="2">
    <source>
        <dbReference type="SAM" id="MobiDB-lite"/>
    </source>
</evidence>
<evidence type="ECO:0000313" key="4">
    <source>
        <dbReference type="Proteomes" id="UP001632038"/>
    </source>
</evidence>
<feature type="compositionally biased region" description="Polar residues" evidence="2">
    <location>
        <begin position="230"/>
        <end position="246"/>
    </location>
</feature>
<dbReference type="Proteomes" id="UP001632038">
    <property type="component" value="Unassembled WGS sequence"/>
</dbReference>